<evidence type="ECO:0000256" key="5">
    <source>
        <dbReference type="ARBA" id="ARBA00023136"/>
    </source>
</evidence>
<accession>A0A5E4XYV0</accession>
<evidence type="ECO:0000256" key="4">
    <source>
        <dbReference type="ARBA" id="ARBA00022989"/>
    </source>
</evidence>
<dbReference type="PROSITE" id="PS50850">
    <property type="entry name" value="MFS"/>
    <property type="match status" value="1"/>
</dbReference>
<evidence type="ECO:0000256" key="6">
    <source>
        <dbReference type="SAM" id="Phobius"/>
    </source>
</evidence>
<dbReference type="InterPro" id="IPR050189">
    <property type="entry name" value="MFS_Efflux_Transporters"/>
</dbReference>
<dbReference type="EMBL" id="CABPSA010000008">
    <property type="protein sequence ID" value="VVE41510.1"/>
    <property type="molecule type" value="Genomic_DNA"/>
</dbReference>
<feature type="transmembrane region" description="Helical" evidence="6">
    <location>
        <begin position="233"/>
        <end position="253"/>
    </location>
</feature>
<evidence type="ECO:0000256" key="2">
    <source>
        <dbReference type="ARBA" id="ARBA00022475"/>
    </source>
</evidence>
<proteinExistence type="predicted"/>
<feature type="transmembrane region" description="Helical" evidence="6">
    <location>
        <begin position="415"/>
        <end position="440"/>
    </location>
</feature>
<evidence type="ECO:0000256" key="3">
    <source>
        <dbReference type="ARBA" id="ARBA00022692"/>
    </source>
</evidence>
<feature type="transmembrane region" description="Helical" evidence="6">
    <location>
        <begin position="446"/>
        <end position="465"/>
    </location>
</feature>
<keyword evidence="3 6" id="KW-0812">Transmembrane</keyword>
<dbReference type="InterPro" id="IPR020846">
    <property type="entry name" value="MFS_dom"/>
</dbReference>
<organism evidence="8 9">
    <name type="scientific">Pandoraea commovens</name>
    <dbReference type="NCBI Taxonomy" id="2508289"/>
    <lineage>
        <taxon>Bacteria</taxon>
        <taxon>Pseudomonadati</taxon>
        <taxon>Pseudomonadota</taxon>
        <taxon>Betaproteobacteria</taxon>
        <taxon>Burkholderiales</taxon>
        <taxon>Burkholderiaceae</taxon>
        <taxon>Pandoraea</taxon>
    </lineage>
</organism>
<dbReference type="GO" id="GO:0005886">
    <property type="term" value="C:plasma membrane"/>
    <property type="evidence" value="ECO:0007669"/>
    <property type="project" value="UniProtKB-SubCell"/>
</dbReference>
<dbReference type="Pfam" id="PF07690">
    <property type="entry name" value="MFS_1"/>
    <property type="match status" value="1"/>
</dbReference>
<evidence type="ECO:0000313" key="9">
    <source>
        <dbReference type="Proteomes" id="UP000343335"/>
    </source>
</evidence>
<dbReference type="Proteomes" id="UP000343335">
    <property type="component" value="Unassembled WGS sequence"/>
</dbReference>
<keyword evidence="2" id="KW-1003">Cell membrane</keyword>
<evidence type="ECO:0000256" key="1">
    <source>
        <dbReference type="ARBA" id="ARBA00004651"/>
    </source>
</evidence>
<feature type="transmembrane region" description="Helical" evidence="6">
    <location>
        <begin position="382"/>
        <end position="403"/>
    </location>
</feature>
<dbReference type="InterPro" id="IPR036259">
    <property type="entry name" value="MFS_trans_sf"/>
</dbReference>
<comment type="subcellular location">
    <subcellularLocation>
        <location evidence="1">Cell membrane</location>
        <topology evidence="1">Multi-pass membrane protein</topology>
    </subcellularLocation>
</comment>
<feature type="transmembrane region" description="Helical" evidence="6">
    <location>
        <begin position="282"/>
        <end position="300"/>
    </location>
</feature>
<dbReference type="PANTHER" id="PTHR43124:SF3">
    <property type="entry name" value="CHLORAMPHENICOL EFFLUX PUMP RV0191"/>
    <property type="match status" value="1"/>
</dbReference>
<evidence type="ECO:0000259" key="7">
    <source>
        <dbReference type="PROSITE" id="PS50850"/>
    </source>
</evidence>
<dbReference type="Gene3D" id="1.20.1250.20">
    <property type="entry name" value="MFS general substrate transporter like domains"/>
    <property type="match status" value="2"/>
</dbReference>
<evidence type="ECO:0000313" key="8">
    <source>
        <dbReference type="EMBL" id="VVE41510.1"/>
    </source>
</evidence>
<dbReference type="SUPFAM" id="SSF103473">
    <property type="entry name" value="MFS general substrate transporter"/>
    <property type="match status" value="1"/>
</dbReference>
<dbReference type="InterPro" id="IPR011701">
    <property type="entry name" value="MFS"/>
</dbReference>
<gene>
    <name evidence="8" type="primary">sauU_4</name>
    <name evidence="8" type="ORF">PCO31010_04182</name>
</gene>
<keyword evidence="4 6" id="KW-1133">Transmembrane helix</keyword>
<feature type="transmembrane region" description="Helical" evidence="6">
    <location>
        <begin position="349"/>
        <end position="370"/>
    </location>
</feature>
<feature type="transmembrane region" description="Helical" evidence="6">
    <location>
        <begin position="78"/>
        <end position="98"/>
    </location>
</feature>
<sequence length="477" mass="50978">MVTDSTVRQIQFLGGAGKAPMTHGCFKRTQGLEGREVLEHDVKFYSQYEHKGFVGFMPRLHRQSIPKQFTRVYSMSKALRIFVLFACGYFVSYVYRGVNIGFAPFMTRDLGLSSADLGLLTSLYFLGFAGAQLPAGVLLDKFGPRRVSSLVLLLAAAGAALFGLAHGVGALMVGRLLIGVGVSVCLGSAFKALAQWFPVARLPLLNGLVMAVGGMGGVVVGTPLNWLLGLTDWRVVSFGLAALTVLMSIALWFGAPEKPGSHAQGGLSEALQGVRQVFGNTMFWKVTSLSGLTQGVFYAMQSLWMAPFMRDVEGLSAAEAASLVSVVGLAMMAGSVVFGAAARSLERRGVSVFAFSGVGMVLFVVVQLLLMLRTPIPPVWLWAAYGIFGGTGILSYAVLAEYFHGTLIGRVNTSLTLVIFLLIFLCQVGVGAVLGAYAAHSPQGHFSAWTVLVVLQVVGAVWYFWPQRQRVGKVAAA</sequence>
<keyword evidence="5 6" id="KW-0472">Membrane</keyword>
<feature type="transmembrane region" description="Helical" evidence="6">
    <location>
        <begin position="118"/>
        <end position="139"/>
    </location>
</feature>
<feature type="transmembrane region" description="Helical" evidence="6">
    <location>
        <begin position="151"/>
        <end position="170"/>
    </location>
</feature>
<dbReference type="AlphaFoldDB" id="A0A5E4XYV0"/>
<name>A0A5E4XYV0_9BURK</name>
<protein>
    <submittedName>
        <fullName evidence="8">Putative sulfoacetate transporter SauU</fullName>
    </submittedName>
</protein>
<reference evidence="8 9" key="1">
    <citation type="submission" date="2019-08" db="EMBL/GenBank/DDBJ databases">
        <authorList>
            <person name="Peeters C."/>
        </authorList>
    </citation>
    <scope>NUCLEOTIDE SEQUENCE [LARGE SCALE GENOMIC DNA]</scope>
    <source>
        <strain evidence="8 9">LMG 31010</strain>
    </source>
</reference>
<feature type="transmembrane region" description="Helical" evidence="6">
    <location>
        <begin position="204"/>
        <end position="227"/>
    </location>
</feature>
<feature type="transmembrane region" description="Helical" evidence="6">
    <location>
        <begin position="320"/>
        <end position="342"/>
    </location>
</feature>
<feature type="domain" description="Major facilitator superfamily (MFS) profile" evidence="7">
    <location>
        <begin position="81"/>
        <end position="477"/>
    </location>
</feature>
<dbReference type="GO" id="GO:0022857">
    <property type="term" value="F:transmembrane transporter activity"/>
    <property type="evidence" value="ECO:0007669"/>
    <property type="project" value="InterPro"/>
</dbReference>
<feature type="transmembrane region" description="Helical" evidence="6">
    <location>
        <begin position="176"/>
        <end position="197"/>
    </location>
</feature>
<dbReference type="PANTHER" id="PTHR43124">
    <property type="entry name" value="PURINE EFFLUX PUMP PBUE"/>
    <property type="match status" value="1"/>
</dbReference>